<evidence type="ECO:0000256" key="6">
    <source>
        <dbReference type="ARBA" id="ARBA00022552"/>
    </source>
</evidence>
<accession>A0A179FXH6</accession>
<keyword evidence="11" id="KW-1185">Reference proteome</keyword>
<evidence type="ECO:0000256" key="5">
    <source>
        <dbReference type="ARBA" id="ARBA00019827"/>
    </source>
</evidence>
<evidence type="ECO:0000313" key="10">
    <source>
        <dbReference type="EMBL" id="OAQ70386.1"/>
    </source>
</evidence>
<keyword evidence="6" id="KW-0698">rRNA processing</keyword>
<feature type="compositionally biased region" description="Basic residues" evidence="9">
    <location>
        <begin position="27"/>
        <end position="39"/>
    </location>
</feature>
<evidence type="ECO:0000256" key="2">
    <source>
        <dbReference type="ARBA" id="ARBA00004604"/>
    </source>
</evidence>
<evidence type="ECO:0000256" key="1">
    <source>
        <dbReference type="ARBA" id="ARBA00002773"/>
    </source>
</evidence>
<dbReference type="PANTHER" id="PTHR33911">
    <property type="entry name" value="RRNA-PROCESSING PROTEIN EFG1"/>
    <property type="match status" value="1"/>
</dbReference>
<comment type="caution">
    <text evidence="10">The sequence shown here is derived from an EMBL/GenBank/DDBJ whole genome shotgun (WGS) entry which is preliminary data.</text>
</comment>
<dbReference type="Pfam" id="PF10153">
    <property type="entry name" value="Efg1"/>
    <property type="match status" value="1"/>
</dbReference>
<dbReference type="OrthoDB" id="47732at2759"/>
<dbReference type="EMBL" id="LSBJ02000002">
    <property type="protein sequence ID" value="OAQ70386.1"/>
    <property type="molecule type" value="Genomic_DNA"/>
</dbReference>
<evidence type="ECO:0000256" key="3">
    <source>
        <dbReference type="ARBA" id="ARBA00006916"/>
    </source>
</evidence>
<comment type="similarity">
    <text evidence="3">Belongs to the EFG1 family.</text>
</comment>
<dbReference type="InterPro" id="IPR050786">
    <property type="entry name" value="EFG1_rRNA-proc"/>
</dbReference>
<evidence type="ECO:0000256" key="9">
    <source>
        <dbReference type="SAM" id="MobiDB-lite"/>
    </source>
</evidence>
<feature type="region of interest" description="Disordered" evidence="9">
    <location>
        <begin position="1"/>
        <end position="51"/>
    </location>
</feature>
<dbReference type="STRING" id="1380566.A0A179FXH6"/>
<organism evidence="10 11">
    <name type="scientific">Pochonia chlamydosporia 170</name>
    <dbReference type="NCBI Taxonomy" id="1380566"/>
    <lineage>
        <taxon>Eukaryota</taxon>
        <taxon>Fungi</taxon>
        <taxon>Dikarya</taxon>
        <taxon>Ascomycota</taxon>
        <taxon>Pezizomycotina</taxon>
        <taxon>Sordariomycetes</taxon>
        <taxon>Hypocreomycetidae</taxon>
        <taxon>Hypocreales</taxon>
        <taxon>Clavicipitaceae</taxon>
        <taxon>Pochonia</taxon>
    </lineage>
</organism>
<dbReference type="GeneID" id="28846440"/>
<dbReference type="PANTHER" id="PTHR33911:SF1">
    <property type="entry name" value="RRNA-PROCESSING PROTEIN EFG1"/>
    <property type="match status" value="1"/>
</dbReference>
<comment type="subcellular location">
    <subcellularLocation>
        <location evidence="2">Nucleus</location>
        <location evidence="2">Nucleolus</location>
    </subcellularLocation>
</comment>
<protein>
    <recommendedName>
        <fullName evidence="4">rRNA-processing protein EFG1</fullName>
    </recommendedName>
    <alternativeName>
        <fullName evidence="5">rRNA-processing protein efg1</fullName>
    </alternativeName>
</protein>
<keyword evidence="7" id="KW-0175">Coiled coil</keyword>
<dbReference type="InterPro" id="IPR019310">
    <property type="entry name" value="Efg1"/>
</dbReference>
<dbReference type="GO" id="GO:0000462">
    <property type="term" value="P:maturation of SSU-rRNA from tricistronic rRNA transcript (SSU-rRNA, 5.8S rRNA, LSU-rRNA)"/>
    <property type="evidence" value="ECO:0007669"/>
    <property type="project" value="TreeGrafter"/>
</dbReference>
<evidence type="ECO:0000256" key="7">
    <source>
        <dbReference type="ARBA" id="ARBA00023054"/>
    </source>
</evidence>
<dbReference type="GO" id="GO:0030688">
    <property type="term" value="C:preribosome, small subunit precursor"/>
    <property type="evidence" value="ECO:0007669"/>
    <property type="project" value="TreeGrafter"/>
</dbReference>
<feature type="compositionally biased region" description="Acidic residues" evidence="9">
    <location>
        <begin position="294"/>
        <end position="305"/>
    </location>
</feature>
<dbReference type="Proteomes" id="UP000078397">
    <property type="component" value="Unassembled WGS sequence"/>
</dbReference>
<comment type="function">
    <text evidence="1">Involved in rRNA processing.</text>
</comment>
<feature type="region of interest" description="Disordered" evidence="9">
    <location>
        <begin position="162"/>
        <end position="305"/>
    </location>
</feature>
<evidence type="ECO:0000256" key="8">
    <source>
        <dbReference type="ARBA" id="ARBA00023242"/>
    </source>
</evidence>
<dbReference type="AlphaFoldDB" id="A0A179FXH6"/>
<dbReference type="GO" id="GO:0005730">
    <property type="term" value="C:nucleolus"/>
    <property type="evidence" value="ECO:0007669"/>
    <property type="project" value="UniProtKB-SubCell"/>
</dbReference>
<dbReference type="KEGG" id="pchm:VFPPC_02865"/>
<evidence type="ECO:0000256" key="4">
    <source>
        <dbReference type="ARBA" id="ARBA00018689"/>
    </source>
</evidence>
<reference evidence="10 11" key="1">
    <citation type="journal article" date="2016" name="PLoS Pathog.">
        <title>Biosynthesis of antibiotic leucinostatins in bio-control fungus Purpureocillium lilacinum and their inhibition on phytophthora revealed by genome mining.</title>
        <authorList>
            <person name="Wang G."/>
            <person name="Liu Z."/>
            <person name="Lin R."/>
            <person name="Li E."/>
            <person name="Mao Z."/>
            <person name="Ling J."/>
            <person name="Yang Y."/>
            <person name="Yin W.B."/>
            <person name="Xie B."/>
        </authorList>
    </citation>
    <scope>NUCLEOTIDE SEQUENCE [LARGE SCALE GENOMIC DNA]</scope>
    <source>
        <strain evidence="10">170</strain>
    </source>
</reference>
<proteinExistence type="inferred from homology"/>
<name>A0A179FXH6_METCM</name>
<sequence>MKRPFSDVDNDAESQARPPRANGFNPKRQKQYGTGKHKAKEGSLGFSRKRARNIERLLQRKKDLPANIQNDMQRELEAHKSTVSDKSFQKKRSAMISKYHMVRFFERKKASRLAKQLKRKMEQNPDADDIEDLRRQLHIAEVDEAYTMYHPHVEPYISLYGSQKAEGKDEEEDAADASETKQTPIAKAALNSERPPMWSVVEKTMEEGLDALKQLRERRSAGDSAPAPKKYRAAVNKAASNNTVPRPQAKKTQEQKHPVSVKDTTGKQGKEQPQLNRRERRRLMREAMPANKSDDDDDGGFFEEM</sequence>
<keyword evidence="8" id="KW-0539">Nucleus</keyword>
<dbReference type="RefSeq" id="XP_018146923.1">
    <property type="nucleotide sequence ID" value="XM_018282446.1"/>
</dbReference>
<evidence type="ECO:0000313" key="11">
    <source>
        <dbReference type="Proteomes" id="UP000078397"/>
    </source>
</evidence>
<gene>
    <name evidence="10" type="ORF">VFPPC_02865</name>
</gene>